<evidence type="ECO:0000313" key="2">
    <source>
        <dbReference type="Proteomes" id="UP000041882"/>
    </source>
</evidence>
<name>A0A0T9QCB5_9GAMM</name>
<gene>
    <name evidence="1" type="ORF">ERS008472_03073</name>
</gene>
<protein>
    <submittedName>
        <fullName evidence="1">Biotin synthesis protein bioC</fullName>
    </submittedName>
</protein>
<organism evidence="1 2">
    <name type="scientific">Yersinia thracica</name>
    <dbReference type="NCBI Taxonomy" id="2890319"/>
    <lineage>
        <taxon>Bacteria</taxon>
        <taxon>Pseudomonadati</taxon>
        <taxon>Pseudomonadota</taxon>
        <taxon>Gammaproteobacteria</taxon>
        <taxon>Enterobacterales</taxon>
        <taxon>Yersiniaceae</taxon>
        <taxon>Yersinia</taxon>
    </lineage>
</organism>
<evidence type="ECO:0000313" key="1">
    <source>
        <dbReference type="EMBL" id="CNI05346.1"/>
    </source>
</evidence>
<dbReference type="AlphaFoldDB" id="A0A0T9QCB5"/>
<dbReference type="EMBL" id="CQAW01000016">
    <property type="protein sequence ID" value="CNI05346.1"/>
    <property type="molecule type" value="Genomic_DNA"/>
</dbReference>
<keyword evidence="2" id="KW-1185">Reference proteome</keyword>
<proteinExistence type="predicted"/>
<sequence length="83" mass="9357">MTQKIYDNQDFFSGYAKLSRSVDGLDGTPEWPAICKILPPLPGQKSWPVNSYQAEGKRVTDVLALDEEKERPMIFLLSTQKPA</sequence>
<accession>A0A0T9QCB5</accession>
<dbReference type="Proteomes" id="UP000041882">
    <property type="component" value="Unassembled WGS sequence"/>
</dbReference>
<reference evidence="2" key="1">
    <citation type="submission" date="2015-03" db="EMBL/GenBank/DDBJ databases">
        <authorList>
            <consortium name="Pathogen Informatics"/>
            <person name="Murphy D."/>
        </authorList>
    </citation>
    <scope>NUCLEOTIDE SEQUENCE [LARGE SCALE GENOMIC DNA]</scope>
    <source>
        <strain evidence="2">IP6945</strain>
    </source>
</reference>